<gene>
    <name evidence="1" type="ORF">SAMN05444410_102150</name>
</gene>
<sequence>MLLKQCIVAVLLLAVIGQTLNRSVIVTSYYANTSAYARNCENKARPKMHCNGRCQLMKKLRQEENKDKQNPERRNSYDEVLSSKSFFATTIEVYGIPSLEHVSGYRFNVPGPQPKYIFHPPGV</sequence>
<accession>A0A8X8IED1</accession>
<name>A0A8X8IED1_9BACT</name>
<organism evidence="1 2">
    <name type="scientific">Hydrobacter penzbergensis</name>
    <dbReference type="NCBI Taxonomy" id="1235997"/>
    <lineage>
        <taxon>Bacteria</taxon>
        <taxon>Pseudomonadati</taxon>
        <taxon>Bacteroidota</taxon>
        <taxon>Chitinophagia</taxon>
        <taxon>Chitinophagales</taxon>
        <taxon>Chitinophagaceae</taxon>
        <taxon>Hydrobacter</taxon>
    </lineage>
</organism>
<proteinExistence type="predicted"/>
<protein>
    <submittedName>
        <fullName evidence="1">Uncharacterized protein</fullName>
    </submittedName>
</protein>
<evidence type="ECO:0000313" key="2">
    <source>
        <dbReference type="Proteomes" id="UP000198711"/>
    </source>
</evidence>
<evidence type="ECO:0000313" key="1">
    <source>
        <dbReference type="EMBL" id="SDW37666.1"/>
    </source>
</evidence>
<keyword evidence="2" id="KW-1185">Reference proteome</keyword>
<dbReference type="AlphaFoldDB" id="A0A8X8IED1"/>
<dbReference type="EMBL" id="FNNO01000002">
    <property type="protein sequence ID" value="SDW37666.1"/>
    <property type="molecule type" value="Genomic_DNA"/>
</dbReference>
<dbReference type="Proteomes" id="UP000198711">
    <property type="component" value="Unassembled WGS sequence"/>
</dbReference>
<reference evidence="1 2" key="1">
    <citation type="submission" date="2016-10" db="EMBL/GenBank/DDBJ databases">
        <authorList>
            <person name="Varghese N."/>
            <person name="Submissions S."/>
        </authorList>
    </citation>
    <scope>NUCLEOTIDE SEQUENCE [LARGE SCALE GENOMIC DNA]</scope>
    <source>
        <strain evidence="1 2">DSM 25353</strain>
    </source>
</reference>
<comment type="caution">
    <text evidence="1">The sequence shown here is derived from an EMBL/GenBank/DDBJ whole genome shotgun (WGS) entry which is preliminary data.</text>
</comment>
<dbReference type="RefSeq" id="WP_092722247.1">
    <property type="nucleotide sequence ID" value="NZ_FNNO01000002.1"/>
</dbReference>